<dbReference type="Proteomes" id="UP000215896">
    <property type="component" value="Unassembled WGS sequence"/>
</dbReference>
<gene>
    <name evidence="1" type="ORF">CGZ94_02540</name>
</gene>
<proteinExistence type="predicted"/>
<name>A0A255GPM5_9ACTN</name>
<evidence type="ECO:0000313" key="2">
    <source>
        <dbReference type="Proteomes" id="UP000215896"/>
    </source>
</evidence>
<sequence>MSLVPVDLDNPANLNHRWASLGALYAAQGYDDTYGRGRIRHCHDGGGNWARMALLPGGRALLFGRDHEYSETYWEEAAEYFEEPETDLLAGAPQWWGEALAEHREGGEQDWIGFVYGWENGQWLRAPYDVDDGFDSVLPARDHDSTVEHITEWLTELAEPPTVAAHGAIEKLVQAGPEVTVDQLAAAFPSHWDLDAGVAAARAFRLPN</sequence>
<comment type="caution">
    <text evidence="1">The sequence shown here is derived from an EMBL/GenBank/DDBJ whole genome shotgun (WGS) entry which is preliminary data.</text>
</comment>
<reference evidence="1 2" key="1">
    <citation type="submission" date="2017-07" db="EMBL/GenBank/DDBJ databases">
        <title>Draft whole genome sequences of clinical Proprionibacteriaceae strains.</title>
        <authorList>
            <person name="Bernier A.-M."/>
            <person name="Bernard K."/>
            <person name="Domingo M.-C."/>
        </authorList>
    </citation>
    <scope>NUCLEOTIDE SEQUENCE [LARGE SCALE GENOMIC DNA]</scope>
    <source>
        <strain evidence="1 2">NML 030167</strain>
    </source>
</reference>
<protein>
    <submittedName>
        <fullName evidence="1">Proteophosphoglycan 5</fullName>
    </submittedName>
</protein>
<dbReference type="EMBL" id="NMVO01000001">
    <property type="protein sequence ID" value="OYO17775.1"/>
    <property type="molecule type" value="Genomic_DNA"/>
</dbReference>
<organism evidence="1 2">
    <name type="scientific">Enemella evansiae</name>
    <dbReference type="NCBI Taxonomy" id="2016499"/>
    <lineage>
        <taxon>Bacteria</taxon>
        <taxon>Bacillati</taxon>
        <taxon>Actinomycetota</taxon>
        <taxon>Actinomycetes</taxon>
        <taxon>Propionibacteriales</taxon>
        <taxon>Propionibacteriaceae</taxon>
        <taxon>Enemella</taxon>
    </lineage>
</organism>
<accession>A0A255GPM5</accession>
<dbReference type="AlphaFoldDB" id="A0A255GPM5"/>
<keyword evidence="2" id="KW-1185">Reference proteome</keyword>
<dbReference type="RefSeq" id="WP_094404537.1">
    <property type="nucleotide sequence ID" value="NZ_NMVO01000001.1"/>
</dbReference>
<dbReference type="OrthoDB" id="4507101at2"/>
<evidence type="ECO:0000313" key="1">
    <source>
        <dbReference type="EMBL" id="OYO17775.1"/>
    </source>
</evidence>